<dbReference type="PROSITE" id="PS50011">
    <property type="entry name" value="PROTEIN_KINASE_DOM"/>
    <property type="match status" value="1"/>
</dbReference>
<dbReference type="GO" id="GO:0005737">
    <property type="term" value="C:cytoplasm"/>
    <property type="evidence" value="ECO:0007669"/>
    <property type="project" value="TreeGrafter"/>
</dbReference>
<dbReference type="InterPro" id="IPR000719">
    <property type="entry name" value="Prot_kinase_dom"/>
</dbReference>
<dbReference type="GO" id="GO:0005524">
    <property type="term" value="F:ATP binding"/>
    <property type="evidence" value="ECO:0007669"/>
    <property type="project" value="InterPro"/>
</dbReference>
<comment type="caution">
    <text evidence="2">The sequence shown here is derived from an EMBL/GenBank/DDBJ whole genome shotgun (WGS) entry which is preliminary data.</text>
</comment>
<gene>
    <name evidence="2" type="ORF">C8A01DRAFT_18768</name>
</gene>
<protein>
    <submittedName>
        <fullName evidence="2">Kinase-like domain-containing protein</fullName>
    </submittedName>
</protein>
<sequence>LLTELAPLGAVRQYIMEHPDNPPPLPTRLQMALDVVTGVAYLHSKGVQHYDMSCRILFLFGGFRVKLGDFGASLLQGHDFAPTLCEESQYELPLRGRLFDDRPPAKRELFALGSAIFEITSWERPFQGLPDEEVELRYARDEFPSLIGNPAGWVIQKCWNEESETASEVLENLTQCLVTPNIHSRSRCPWPSEVDRLCQGLAEPELYALGLLGPFATTELLGQREADQRS</sequence>
<feature type="domain" description="Protein kinase" evidence="1">
    <location>
        <begin position="1"/>
        <end position="182"/>
    </location>
</feature>
<dbReference type="GO" id="GO:0004672">
    <property type="term" value="F:protein kinase activity"/>
    <property type="evidence" value="ECO:0007669"/>
    <property type="project" value="InterPro"/>
</dbReference>
<name>A0AAN6SP79_9PEZI</name>
<dbReference type="EMBL" id="MU854480">
    <property type="protein sequence ID" value="KAK4034440.1"/>
    <property type="molecule type" value="Genomic_DNA"/>
</dbReference>
<dbReference type="InterPro" id="IPR001245">
    <property type="entry name" value="Ser-Thr/Tyr_kinase_cat_dom"/>
</dbReference>
<evidence type="ECO:0000313" key="3">
    <source>
        <dbReference type="Proteomes" id="UP001303115"/>
    </source>
</evidence>
<evidence type="ECO:0000259" key="1">
    <source>
        <dbReference type="PROSITE" id="PS50011"/>
    </source>
</evidence>
<dbReference type="PANTHER" id="PTHR23257">
    <property type="entry name" value="SERINE-THREONINE PROTEIN KINASE"/>
    <property type="match status" value="1"/>
</dbReference>
<organism evidence="2 3">
    <name type="scientific">Parachaetomium inaequale</name>
    <dbReference type="NCBI Taxonomy" id="2588326"/>
    <lineage>
        <taxon>Eukaryota</taxon>
        <taxon>Fungi</taxon>
        <taxon>Dikarya</taxon>
        <taxon>Ascomycota</taxon>
        <taxon>Pezizomycotina</taxon>
        <taxon>Sordariomycetes</taxon>
        <taxon>Sordariomycetidae</taxon>
        <taxon>Sordariales</taxon>
        <taxon>Chaetomiaceae</taxon>
        <taxon>Parachaetomium</taxon>
    </lineage>
</organism>
<proteinExistence type="predicted"/>
<feature type="non-terminal residue" evidence="2">
    <location>
        <position position="1"/>
    </location>
</feature>
<dbReference type="InterPro" id="IPR050167">
    <property type="entry name" value="Ser_Thr_protein_kinase"/>
</dbReference>
<keyword evidence="2" id="KW-0418">Kinase</keyword>
<dbReference type="GO" id="GO:0007165">
    <property type="term" value="P:signal transduction"/>
    <property type="evidence" value="ECO:0007669"/>
    <property type="project" value="TreeGrafter"/>
</dbReference>
<dbReference type="AlphaFoldDB" id="A0AAN6SP79"/>
<dbReference type="Gene3D" id="1.10.510.10">
    <property type="entry name" value="Transferase(Phosphotransferase) domain 1"/>
    <property type="match status" value="1"/>
</dbReference>
<dbReference type="Proteomes" id="UP001303115">
    <property type="component" value="Unassembled WGS sequence"/>
</dbReference>
<dbReference type="InterPro" id="IPR011009">
    <property type="entry name" value="Kinase-like_dom_sf"/>
</dbReference>
<accession>A0AAN6SP79</accession>
<dbReference type="Pfam" id="PF07714">
    <property type="entry name" value="PK_Tyr_Ser-Thr"/>
    <property type="match status" value="1"/>
</dbReference>
<keyword evidence="3" id="KW-1185">Reference proteome</keyword>
<evidence type="ECO:0000313" key="2">
    <source>
        <dbReference type="EMBL" id="KAK4034440.1"/>
    </source>
</evidence>
<reference evidence="3" key="1">
    <citation type="journal article" date="2023" name="Mol. Phylogenet. Evol.">
        <title>Genome-scale phylogeny and comparative genomics of the fungal order Sordariales.</title>
        <authorList>
            <person name="Hensen N."/>
            <person name="Bonometti L."/>
            <person name="Westerberg I."/>
            <person name="Brannstrom I.O."/>
            <person name="Guillou S."/>
            <person name="Cros-Aarteil S."/>
            <person name="Calhoun S."/>
            <person name="Haridas S."/>
            <person name="Kuo A."/>
            <person name="Mondo S."/>
            <person name="Pangilinan J."/>
            <person name="Riley R."/>
            <person name="LaButti K."/>
            <person name="Andreopoulos B."/>
            <person name="Lipzen A."/>
            <person name="Chen C."/>
            <person name="Yan M."/>
            <person name="Daum C."/>
            <person name="Ng V."/>
            <person name="Clum A."/>
            <person name="Steindorff A."/>
            <person name="Ohm R.A."/>
            <person name="Martin F."/>
            <person name="Silar P."/>
            <person name="Natvig D.O."/>
            <person name="Lalanne C."/>
            <person name="Gautier V."/>
            <person name="Ament-Velasquez S.L."/>
            <person name="Kruys A."/>
            <person name="Hutchinson M.I."/>
            <person name="Powell A.J."/>
            <person name="Barry K."/>
            <person name="Miller A.N."/>
            <person name="Grigoriev I.V."/>
            <person name="Debuchy R."/>
            <person name="Gladieux P."/>
            <person name="Hiltunen Thoren M."/>
            <person name="Johannesson H."/>
        </authorList>
    </citation>
    <scope>NUCLEOTIDE SEQUENCE [LARGE SCALE GENOMIC DNA]</scope>
    <source>
        <strain evidence="3">CBS 284.82</strain>
    </source>
</reference>
<keyword evidence="2" id="KW-0808">Transferase</keyword>
<dbReference type="SUPFAM" id="SSF56112">
    <property type="entry name" value="Protein kinase-like (PK-like)"/>
    <property type="match status" value="1"/>
</dbReference>